<reference evidence="2" key="2">
    <citation type="submission" date="2015-07" db="EMBL/GenBank/DDBJ databases">
        <title>Plasmids, circular viruses and viroids from rat gut.</title>
        <authorList>
            <person name="Jorgensen T.J."/>
            <person name="Hansen M.A."/>
            <person name="Xu Z."/>
            <person name="Tabak M.A."/>
            <person name="Sorensen S.J."/>
            <person name="Hansen L.H."/>
        </authorList>
    </citation>
    <scope>NUCLEOTIDE SEQUENCE</scope>
    <source>
        <strain evidence="2">RGFK0771</strain>
    </source>
</reference>
<name>A0A0H5QJ15_9ZZZZ</name>
<proteinExistence type="predicted"/>
<dbReference type="InterPro" id="IPR000421">
    <property type="entry name" value="FA58C"/>
</dbReference>
<sequence>MPECSEIHYNMTGNDPSLSDPLYSSCIKLSSSSKLRAAAWTGAGLRSEVLALDFDRKVSSFCNVKLNTQPEERYAEDASLLTDGVHSGPFHTTGLWLGYKERPLDAVIDLGAPAEISEIHFTSLVDMGAHIMGVSSARAYLSADGKNYTATVSENFLEPSENSGKTICNHTLSFDRQEARYVRVILQGFPALPSWHPSAGERPFLFVDEIEVN</sequence>
<accession>A0A0H5QJ15</accession>
<evidence type="ECO:0000259" key="1">
    <source>
        <dbReference type="PROSITE" id="PS50022"/>
    </source>
</evidence>
<dbReference type="AlphaFoldDB" id="A0A0H5QJ15"/>
<evidence type="ECO:0000313" key="2">
    <source>
        <dbReference type="EMBL" id="CRY95792.1"/>
    </source>
</evidence>
<reference evidence="2" key="1">
    <citation type="submission" date="2015-06" db="EMBL/GenBank/DDBJ databases">
        <authorList>
            <person name="Joergensen T."/>
        </authorList>
    </citation>
    <scope>NUCLEOTIDE SEQUENCE</scope>
    <source>
        <strain evidence="2">RGFK0771</strain>
    </source>
</reference>
<dbReference type="Gene3D" id="2.60.120.260">
    <property type="entry name" value="Galactose-binding domain-like"/>
    <property type="match status" value="1"/>
</dbReference>
<feature type="domain" description="F5/8 type C" evidence="1">
    <location>
        <begin position="47"/>
        <end position="184"/>
    </location>
</feature>
<dbReference type="SUPFAM" id="SSF49785">
    <property type="entry name" value="Galactose-binding domain-like"/>
    <property type="match status" value="1"/>
</dbReference>
<dbReference type="Pfam" id="PF00754">
    <property type="entry name" value="F5_F8_type_C"/>
    <property type="match status" value="1"/>
</dbReference>
<dbReference type="InterPro" id="IPR008979">
    <property type="entry name" value="Galactose-bd-like_sf"/>
</dbReference>
<protein>
    <recommendedName>
        <fullName evidence="1">F5/8 type C domain-containing protein</fullName>
    </recommendedName>
</protein>
<dbReference type="EMBL" id="LN853380">
    <property type="protein sequence ID" value="CRY95792.1"/>
    <property type="molecule type" value="Genomic_DNA"/>
</dbReference>
<organism evidence="2">
    <name type="scientific">uncultured prokaryote</name>
    <dbReference type="NCBI Taxonomy" id="198431"/>
    <lineage>
        <taxon>unclassified sequences</taxon>
        <taxon>environmental samples</taxon>
    </lineage>
</organism>
<dbReference type="PROSITE" id="PS50022">
    <property type="entry name" value="FA58C_3"/>
    <property type="match status" value="1"/>
</dbReference>